<dbReference type="AlphaFoldDB" id="A0A0K2SKE7"/>
<dbReference type="PANTHER" id="PTHR42894:SF1">
    <property type="entry name" value="N-(5'-PHOSPHORIBOSYL)ANTHRANILATE ISOMERASE"/>
    <property type="match status" value="1"/>
</dbReference>
<evidence type="ECO:0000313" key="12">
    <source>
        <dbReference type="Proteomes" id="UP000065807"/>
    </source>
</evidence>
<evidence type="ECO:0000313" key="11">
    <source>
        <dbReference type="EMBL" id="BAS27588.1"/>
    </source>
</evidence>
<dbReference type="InterPro" id="IPR044643">
    <property type="entry name" value="TrpF_fam"/>
</dbReference>
<dbReference type="Pfam" id="PF00697">
    <property type="entry name" value="PRAI"/>
    <property type="match status" value="1"/>
</dbReference>
<keyword evidence="6 9" id="KW-0822">Tryptophan biosynthesis</keyword>
<dbReference type="KEGG" id="lpil:LIP_1742"/>
<name>A0A0K2SKE7_LIMPI</name>
<dbReference type="CDD" id="cd00405">
    <property type="entry name" value="PRAI"/>
    <property type="match status" value="1"/>
</dbReference>
<reference evidence="12" key="1">
    <citation type="submission" date="2015-07" db="EMBL/GenBank/DDBJ databases">
        <title>Complete genome sequence and phylogenetic analysis of Limnochorda pilosa.</title>
        <authorList>
            <person name="Watanabe M."/>
            <person name="Kojima H."/>
            <person name="Fukui M."/>
        </authorList>
    </citation>
    <scope>NUCLEOTIDE SEQUENCE [LARGE SCALE GENOMIC DNA]</scope>
    <source>
        <strain evidence="12">HC45</strain>
    </source>
</reference>
<evidence type="ECO:0000256" key="1">
    <source>
        <dbReference type="ARBA" id="ARBA00001164"/>
    </source>
</evidence>
<dbReference type="HAMAP" id="MF_00135">
    <property type="entry name" value="PRAI"/>
    <property type="match status" value="1"/>
</dbReference>
<evidence type="ECO:0000256" key="2">
    <source>
        <dbReference type="ARBA" id="ARBA00004664"/>
    </source>
</evidence>
<dbReference type="PANTHER" id="PTHR42894">
    <property type="entry name" value="N-(5'-PHOSPHORIBOSYL)ANTHRANILATE ISOMERASE"/>
    <property type="match status" value="1"/>
</dbReference>
<evidence type="ECO:0000256" key="7">
    <source>
        <dbReference type="ARBA" id="ARBA00023141"/>
    </source>
</evidence>
<gene>
    <name evidence="9" type="primary">trpF</name>
    <name evidence="11" type="ORF">LIP_1742</name>
</gene>
<organism evidence="11 12">
    <name type="scientific">Limnochorda pilosa</name>
    <dbReference type="NCBI Taxonomy" id="1555112"/>
    <lineage>
        <taxon>Bacteria</taxon>
        <taxon>Bacillati</taxon>
        <taxon>Bacillota</taxon>
        <taxon>Limnochordia</taxon>
        <taxon>Limnochordales</taxon>
        <taxon>Limnochordaceae</taxon>
        <taxon>Limnochorda</taxon>
    </lineage>
</organism>
<dbReference type="EMBL" id="AP014924">
    <property type="protein sequence ID" value="BAS27588.1"/>
    <property type="molecule type" value="Genomic_DNA"/>
</dbReference>
<comment type="similarity">
    <text evidence="9">Belongs to the TrpF family.</text>
</comment>
<dbReference type="EC" id="5.3.1.24" evidence="3 9"/>
<sequence length="219" mass="23244">MRVKLCGLKRAGEVRLAAELGAWACGFVFHPPSPRHLSVREAASLSREAEGLVRVGVFARQEVEAILWIADRVGLDAVQLHRPWRPEEVTRLQRAGLQVIGLVRPGAVPGGDPWCQGPRPDLWLVEPEAGGMGGTGVARDWAALAARMVGTAFPRPMLLAGGLTPENVTAAAEALEPEGVDVSSGIEKAPGLKDPGRMRAFMERVAEIDAQRAGRAGGG</sequence>
<dbReference type="OrthoDB" id="9786954at2"/>
<dbReference type="InterPro" id="IPR011060">
    <property type="entry name" value="RibuloseP-bd_barrel"/>
</dbReference>
<evidence type="ECO:0000256" key="6">
    <source>
        <dbReference type="ARBA" id="ARBA00022822"/>
    </source>
</evidence>
<protein>
    <recommendedName>
        <fullName evidence="4 9">N-(5'-phosphoribosyl)anthranilate isomerase</fullName>
        <shortName evidence="9">PRAI</shortName>
        <ecNumber evidence="3 9">5.3.1.24</ecNumber>
    </recommendedName>
</protein>
<evidence type="ECO:0000256" key="9">
    <source>
        <dbReference type="HAMAP-Rule" id="MF_00135"/>
    </source>
</evidence>
<evidence type="ECO:0000259" key="10">
    <source>
        <dbReference type="Pfam" id="PF00697"/>
    </source>
</evidence>
<evidence type="ECO:0000256" key="5">
    <source>
        <dbReference type="ARBA" id="ARBA00022605"/>
    </source>
</evidence>
<keyword evidence="12" id="KW-1185">Reference proteome</keyword>
<comment type="pathway">
    <text evidence="2 9">Amino-acid biosynthesis; L-tryptophan biosynthesis; L-tryptophan from chorismate: step 3/5.</text>
</comment>
<evidence type="ECO:0000256" key="8">
    <source>
        <dbReference type="ARBA" id="ARBA00023235"/>
    </source>
</evidence>
<dbReference type="UniPathway" id="UPA00035">
    <property type="reaction ID" value="UER00042"/>
</dbReference>
<keyword evidence="5 9" id="KW-0028">Amino-acid biosynthesis</keyword>
<keyword evidence="8 9" id="KW-0413">Isomerase</keyword>
<dbReference type="InterPro" id="IPR001240">
    <property type="entry name" value="PRAI_dom"/>
</dbReference>
<evidence type="ECO:0000256" key="3">
    <source>
        <dbReference type="ARBA" id="ARBA00012572"/>
    </source>
</evidence>
<evidence type="ECO:0000256" key="4">
    <source>
        <dbReference type="ARBA" id="ARBA00022272"/>
    </source>
</evidence>
<reference evidence="12" key="2">
    <citation type="journal article" date="2016" name="Int. J. Syst. Evol. Microbiol.">
        <title>Complete genome sequence and cell structure of Limnochorda pilosa, a Gram-negative spore-former within the phylum Firmicutes.</title>
        <authorList>
            <person name="Watanabe M."/>
            <person name="Kojima H."/>
            <person name="Fukui M."/>
        </authorList>
    </citation>
    <scope>NUCLEOTIDE SEQUENCE [LARGE SCALE GENOMIC DNA]</scope>
    <source>
        <strain evidence="12">HC45</strain>
    </source>
</reference>
<dbReference type="Proteomes" id="UP000065807">
    <property type="component" value="Chromosome"/>
</dbReference>
<dbReference type="GO" id="GO:0004640">
    <property type="term" value="F:phosphoribosylanthranilate isomerase activity"/>
    <property type="evidence" value="ECO:0007669"/>
    <property type="project" value="UniProtKB-UniRule"/>
</dbReference>
<dbReference type="SUPFAM" id="SSF51366">
    <property type="entry name" value="Ribulose-phoshate binding barrel"/>
    <property type="match status" value="1"/>
</dbReference>
<dbReference type="Gene3D" id="3.20.20.70">
    <property type="entry name" value="Aldolase class I"/>
    <property type="match status" value="1"/>
</dbReference>
<feature type="domain" description="N-(5'phosphoribosyl) anthranilate isomerase (PRAI)" evidence="10">
    <location>
        <begin position="4"/>
        <end position="203"/>
    </location>
</feature>
<keyword evidence="7 9" id="KW-0057">Aromatic amino acid biosynthesis</keyword>
<proteinExistence type="inferred from homology"/>
<accession>A0A0K2SKE7</accession>
<dbReference type="InterPro" id="IPR013785">
    <property type="entry name" value="Aldolase_TIM"/>
</dbReference>
<dbReference type="RefSeq" id="WP_082726608.1">
    <property type="nucleotide sequence ID" value="NZ_AP014924.1"/>
</dbReference>
<comment type="catalytic activity">
    <reaction evidence="1 9">
        <text>N-(5-phospho-beta-D-ribosyl)anthranilate = 1-(2-carboxyphenylamino)-1-deoxy-D-ribulose 5-phosphate</text>
        <dbReference type="Rhea" id="RHEA:21540"/>
        <dbReference type="ChEBI" id="CHEBI:18277"/>
        <dbReference type="ChEBI" id="CHEBI:58613"/>
        <dbReference type="EC" id="5.3.1.24"/>
    </reaction>
</comment>
<dbReference type="PATRIC" id="fig|1555112.3.peg.1776"/>
<dbReference type="STRING" id="1555112.LIP_1742"/>
<dbReference type="GO" id="GO:0000162">
    <property type="term" value="P:L-tryptophan biosynthetic process"/>
    <property type="evidence" value="ECO:0007669"/>
    <property type="project" value="UniProtKB-UniRule"/>
</dbReference>